<dbReference type="Pfam" id="PF20068">
    <property type="entry name" value="Amphi-Trp"/>
    <property type="match status" value="1"/>
</dbReference>
<feature type="domain" description="Amphi-Trp" evidence="1">
    <location>
        <begin position="10"/>
        <end position="91"/>
    </location>
</feature>
<dbReference type="Proteomes" id="UP001179600">
    <property type="component" value="Chromosome"/>
</dbReference>
<protein>
    <submittedName>
        <fullName evidence="2">Amphi-Trp domain-containing protein</fullName>
    </submittedName>
</protein>
<name>A0AAE9XDE6_9ENTE</name>
<dbReference type="InterPro" id="IPR027598">
    <property type="entry name" value="Amphi-Trp_dom"/>
</dbReference>
<sequence length="92" mass="10843">MENNKKPVTQVIIDREEHQRLHEFATTLETIAKKLKEEGTFHFTEGNHTTPITPSDNLKVEYSYEIKGDKHSFEIEFDWYTGQKEQAAFKIE</sequence>
<evidence type="ECO:0000313" key="2">
    <source>
        <dbReference type="EMBL" id="WCG22254.1"/>
    </source>
</evidence>
<dbReference type="RefSeq" id="WP_126761682.1">
    <property type="nucleotide sequence ID" value="NZ_CP081833.1"/>
</dbReference>
<dbReference type="AlphaFoldDB" id="A0AAE9XDE6"/>
<dbReference type="NCBIfam" id="TIGR04354">
    <property type="entry name" value="amphi-Trp"/>
    <property type="match status" value="1"/>
</dbReference>
<dbReference type="EMBL" id="CP116507">
    <property type="protein sequence ID" value="WCG22254.1"/>
    <property type="molecule type" value="Genomic_DNA"/>
</dbReference>
<accession>A0AAE9XDE6</accession>
<evidence type="ECO:0000259" key="1">
    <source>
        <dbReference type="Pfam" id="PF20068"/>
    </source>
</evidence>
<dbReference type="GeneID" id="72384355"/>
<organism evidence="2 3">
    <name type="scientific">Vagococcus lutrae</name>
    <dbReference type="NCBI Taxonomy" id="81947"/>
    <lineage>
        <taxon>Bacteria</taxon>
        <taxon>Bacillati</taxon>
        <taxon>Bacillota</taxon>
        <taxon>Bacilli</taxon>
        <taxon>Lactobacillales</taxon>
        <taxon>Enterococcaceae</taxon>
        <taxon>Vagococcus</taxon>
    </lineage>
</organism>
<evidence type="ECO:0000313" key="3">
    <source>
        <dbReference type="Proteomes" id="UP001179600"/>
    </source>
</evidence>
<gene>
    <name evidence="2" type="ORF">PML95_07580</name>
</gene>
<reference evidence="2" key="1">
    <citation type="submission" date="2023-01" db="EMBL/GenBank/DDBJ databases">
        <title>Oxazolidinone resistance genes in florfenicol resistant enterococci from beef cattle and veal calves at slaughter.</title>
        <authorList>
            <person name="Biggel M."/>
        </authorList>
    </citation>
    <scope>NUCLEOTIDE SEQUENCE</scope>
    <source>
        <strain evidence="2">K204-1</strain>
    </source>
</reference>
<proteinExistence type="predicted"/>